<evidence type="ECO:0000313" key="3">
    <source>
        <dbReference type="Proteomes" id="UP000076532"/>
    </source>
</evidence>
<evidence type="ECO:0000313" key="2">
    <source>
        <dbReference type="EMBL" id="KZP32659.1"/>
    </source>
</evidence>
<proteinExistence type="predicted"/>
<accession>A0A166VF06</accession>
<evidence type="ECO:0000256" key="1">
    <source>
        <dbReference type="SAM" id="MobiDB-lite"/>
    </source>
</evidence>
<sequence>PAPVPAPAPVPVPAPAAAKVPSSPPSTPRKAGDPGYHPAVLHPMTPSTKAAATNGSTPGERPTSPFGSLSKKGGHGRAASGSVSSVKHARAASVSSTASGRKKVGFFDKVRGEAKIVMGKLEHKKDKVEAGKRILHGED</sequence>
<dbReference type="EMBL" id="KV417485">
    <property type="protein sequence ID" value="KZP32659.1"/>
    <property type="molecule type" value="Genomic_DNA"/>
</dbReference>
<feature type="region of interest" description="Disordered" evidence="1">
    <location>
        <begin position="1"/>
        <end position="104"/>
    </location>
</feature>
<keyword evidence="3" id="KW-1185">Reference proteome</keyword>
<feature type="compositionally biased region" description="Pro residues" evidence="1">
    <location>
        <begin position="1"/>
        <end position="14"/>
    </location>
</feature>
<dbReference type="OrthoDB" id="3268823at2759"/>
<feature type="compositionally biased region" description="Polar residues" evidence="1">
    <location>
        <begin position="45"/>
        <end position="57"/>
    </location>
</feature>
<dbReference type="AlphaFoldDB" id="A0A166VF06"/>
<protein>
    <submittedName>
        <fullName evidence="2">Uncharacterized protein</fullName>
    </submittedName>
</protein>
<feature type="non-terminal residue" evidence="2">
    <location>
        <position position="1"/>
    </location>
</feature>
<gene>
    <name evidence="2" type="ORF">FIBSPDRAFT_944176</name>
</gene>
<name>A0A166VF06_9AGAM</name>
<dbReference type="Proteomes" id="UP000076532">
    <property type="component" value="Unassembled WGS sequence"/>
</dbReference>
<organism evidence="2 3">
    <name type="scientific">Athelia psychrophila</name>
    <dbReference type="NCBI Taxonomy" id="1759441"/>
    <lineage>
        <taxon>Eukaryota</taxon>
        <taxon>Fungi</taxon>
        <taxon>Dikarya</taxon>
        <taxon>Basidiomycota</taxon>
        <taxon>Agaricomycotina</taxon>
        <taxon>Agaricomycetes</taxon>
        <taxon>Agaricomycetidae</taxon>
        <taxon>Atheliales</taxon>
        <taxon>Atheliaceae</taxon>
        <taxon>Athelia</taxon>
    </lineage>
</organism>
<reference evidence="2 3" key="1">
    <citation type="journal article" date="2016" name="Mol. Biol. Evol.">
        <title>Comparative Genomics of Early-Diverging Mushroom-Forming Fungi Provides Insights into the Origins of Lignocellulose Decay Capabilities.</title>
        <authorList>
            <person name="Nagy L.G."/>
            <person name="Riley R."/>
            <person name="Tritt A."/>
            <person name="Adam C."/>
            <person name="Daum C."/>
            <person name="Floudas D."/>
            <person name="Sun H."/>
            <person name="Yadav J.S."/>
            <person name="Pangilinan J."/>
            <person name="Larsson K.H."/>
            <person name="Matsuura K."/>
            <person name="Barry K."/>
            <person name="Labutti K."/>
            <person name="Kuo R."/>
            <person name="Ohm R.A."/>
            <person name="Bhattacharya S.S."/>
            <person name="Shirouzu T."/>
            <person name="Yoshinaga Y."/>
            <person name="Martin F.M."/>
            <person name="Grigoriev I.V."/>
            <person name="Hibbett D.S."/>
        </authorList>
    </citation>
    <scope>NUCLEOTIDE SEQUENCE [LARGE SCALE GENOMIC DNA]</scope>
    <source>
        <strain evidence="2 3">CBS 109695</strain>
    </source>
</reference>